<gene>
    <name evidence="3" type="ORF">TPSB3V08_LOCUS1410</name>
</gene>
<sequence length="259" mass="28033">MLRMRPLVCALALMAAVVSCLPTSLLEDAKEAQMRTSANKADAGLGTADGKAIPVKDVKKGHVSCLSECLLLHICSALVRHEHVACLMGHARSNLVPFGWIRHDVSTEQIRTPSGSIGGMPEKLPTLQAALQGLYALSTNYHNVLGIGKAELEEVNPHLRGGRVENHLGKTTPSSPDRDSNLDLPVLSSRAQHEERIGATSSLIQVAPHLSSRGYSSPMTSLVLIDSSQLRADGFKKLPDQIMYPYAEPYDQQKHVFSS</sequence>
<evidence type="ECO:0000313" key="3">
    <source>
        <dbReference type="EMBL" id="CAD7397877.1"/>
    </source>
</evidence>
<keyword evidence="2" id="KW-0732">Signal</keyword>
<feature type="region of interest" description="Disordered" evidence="1">
    <location>
        <begin position="161"/>
        <end position="182"/>
    </location>
</feature>
<feature type="signal peptide" evidence="2">
    <location>
        <begin position="1"/>
        <end position="20"/>
    </location>
</feature>
<organism evidence="3">
    <name type="scientific">Timema poppense</name>
    <name type="common">Walking stick</name>
    <dbReference type="NCBI Taxonomy" id="170557"/>
    <lineage>
        <taxon>Eukaryota</taxon>
        <taxon>Metazoa</taxon>
        <taxon>Ecdysozoa</taxon>
        <taxon>Arthropoda</taxon>
        <taxon>Hexapoda</taxon>
        <taxon>Insecta</taxon>
        <taxon>Pterygota</taxon>
        <taxon>Neoptera</taxon>
        <taxon>Polyneoptera</taxon>
        <taxon>Phasmatodea</taxon>
        <taxon>Timematodea</taxon>
        <taxon>Timematoidea</taxon>
        <taxon>Timematidae</taxon>
        <taxon>Timema</taxon>
    </lineage>
</organism>
<reference evidence="3" key="1">
    <citation type="submission" date="2020-11" db="EMBL/GenBank/DDBJ databases">
        <authorList>
            <person name="Tran Van P."/>
        </authorList>
    </citation>
    <scope>NUCLEOTIDE SEQUENCE</scope>
</reference>
<evidence type="ECO:0000256" key="1">
    <source>
        <dbReference type="SAM" id="MobiDB-lite"/>
    </source>
</evidence>
<proteinExistence type="predicted"/>
<accession>A0A7R9GTZ7</accession>
<dbReference type="PROSITE" id="PS51257">
    <property type="entry name" value="PROKAR_LIPOPROTEIN"/>
    <property type="match status" value="1"/>
</dbReference>
<name>A0A7R9GTZ7_TIMPO</name>
<feature type="chain" id="PRO_5031085439" evidence="2">
    <location>
        <begin position="21"/>
        <end position="259"/>
    </location>
</feature>
<dbReference type="EMBL" id="OD000495">
    <property type="protein sequence ID" value="CAD7397877.1"/>
    <property type="molecule type" value="Genomic_DNA"/>
</dbReference>
<protein>
    <submittedName>
        <fullName evidence="3">Uncharacterized protein</fullName>
    </submittedName>
</protein>
<dbReference type="AlphaFoldDB" id="A0A7R9GTZ7"/>
<evidence type="ECO:0000256" key="2">
    <source>
        <dbReference type="SAM" id="SignalP"/>
    </source>
</evidence>